<evidence type="ECO:0000313" key="3">
    <source>
        <dbReference type="Proteomes" id="UP000789570"/>
    </source>
</evidence>
<dbReference type="SUPFAM" id="SSF54695">
    <property type="entry name" value="POZ domain"/>
    <property type="match status" value="1"/>
</dbReference>
<sequence length="423" mass="49974">MTSEIANTFVWEIGNFQKWIKQVSQGECINSQNFWLPQRSFETKNQNFNHPTLWELSLYPNGIISKGMSLRVQAIQTKYEKEKGITTRRKQFILGIGEYDISQLLPKRKAVIRQCEKSGNFTFNGSKTVSSCLYDNFFSLDYIFPRNEKTKVVNLFVQVTVLEEKSIPVDKIRFDNKYEDCFEDDTFSDIEFELDCGSRIKAHRVILSSSSIYFKIMFSSQWKERDMKVVPIRETKYTSFRAVLYFIYSGKLLDLESFDDFEHTFKLADMMMLNNLNKLVINEWLKIVDNENWHKFILLGWKYNNNLLKNTGLEYAADHWKQVKKGEGMLQLLATNNVEGIEELFYITNKRLEISKVGIISERRKSQKPSMTKNSKYKEYIEREYRTCDYIEFNDNIHGNQTPIINEFSYCTEKTIVDLEDIE</sequence>
<dbReference type="Gene3D" id="2.60.210.10">
    <property type="entry name" value="Apoptosis, Tumor Necrosis Factor Receptor Associated Protein 2, Chain A"/>
    <property type="match status" value="1"/>
</dbReference>
<dbReference type="PANTHER" id="PTHR24413">
    <property type="entry name" value="SPECKLE-TYPE POZ PROTEIN"/>
    <property type="match status" value="1"/>
</dbReference>
<accession>A0A9N8YQA6</accession>
<organism evidence="2 3">
    <name type="scientific">Funneliformis caledonium</name>
    <dbReference type="NCBI Taxonomy" id="1117310"/>
    <lineage>
        <taxon>Eukaryota</taxon>
        <taxon>Fungi</taxon>
        <taxon>Fungi incertae sedis</taxon>
        <taxon>Mucoromycota</taxon>
        <taxon>Glomeromycotina</taxon>
        <taxon>Glomeromycetes</taxon>
        <taxon>Glomerales</taxon>
        <taxon>Glomeraceae</taxon>
        <taxon>Funneliformis</taxon>
    </lineage>
</organism>
<name>A0A9N8YQA6_9GLOM</name>
<keyword evidence="3" id="KW-1185">Reference proteome</keyword>
<dbReference type="Gene3D" id="3.30.710.10">
    <property type="entry name" value="Potassium Channel Kv1.1, Chain A"/>
    <property type="match status" value="1"/>
</dbReference>
<dbReference type="InterPro" id="IPR000210">
    <property type="entry name" value="BTB/POZ_dom"/>
</dbReference>
<dbReference type="EMBL" id="CAJVPQ010000045">
    <property type="protein sequence ID" value="CAG8440048.1"/>
    <property type="molecule type" value="Genomic_DNA"/>
</dbReference>
<comment type="caution">
    <text evidence="2">The sequence shown here is derived from an EMBL/GenBank/DDBJ whole genome shotgun (WGS) entry which is preliminary data.</text>
</comment>
<reference evidence="2" key="1">
    <citation type="submission" date="2021-06" db="EMBL/GenBank/DDBJ databases">
        <authorList>
            <person name="Kallberg Y."/>
            <person name="Tangrot J."/>
            <person name="Rosling A."/>
        </authorList>
    </citation>
    <scope>NUCLEOTIDE SEQUENCE</scope>
    <source>
        <strain evidence="2">UK204</strain>
    </source>
</reference>
<dbReference type="SMART" id="SM00225">
    <property type="entry name" value="BTB"/>
    <property type="match status" value="1"/>
</dbReference>
<feature type="domain" description="BTB" evidence="1">
    <location>
        <begin position="188"/>
        <end position="252"/>
    </location>
</feature>
<dbReference type="InterPro" id="IPR011333">
    <property type="entry name" value="SKP1/BTB/POZ_sf"/>
</dbReference>
<dbReference type="PROSITE" id="PS50097">
    <property type="entry name" value="BTB"/>
    <property type="match status" value="1"/>
</dbReference>
<dbReference type="OrthoDB" id="6359816at2759"/>
<dbReference type="Proteomes" id="UP000789570">
    <property type="component" value="Unassembled WGS sequence"/>
</dbReference>
<protein>
    <submittedName>
        <fullName evidence="2">4417_t:CDS:1</fullName>
    </submittedName>
</protein>
<dbReference type="CDD" id="cd18186">
    <property type="entry name" value="BTB_POZ_ZBTB_KLHL-like"/>
    <property type="match status" value="1"/>
</dbReference>
<gene>
    <name evidence="2" type="ORF">FCALED_LOCUS451</name>
</gene>
<dbReference type="InterPro" id="IPR008974">
    <property type="entry name" value="TRAF-like"/>
</dbReference>
<proteinExistence type="predicted"/>
<evidence type="ECO:0000259" key="1">
    <source>
        <dbReference type="PROSITE" id="PS50097"/>
    </source>
</evidence>
<dbReference type="Pfam" id="PF00651">
    <property type="entry name" value="BTB"/>
    <property type="match status" value="1"/>
</dbReference>
<evidence type="ECO:0000313" key="2">
    <source>
        <dbReference type="EMBL" id="CAG8440048.1"/>
    </source>
</evidence>
<dbReference type="AlphaFoldDB" id="A0A9N8YQA6"/>